<dbReference type="OrthoDB" id="6401698at2"/>
<dbReference type="AlphaFoldDB" id="A0A2S7E5J5"/>
<sequence length="176" mass="19779">MDSILIVATILGGIAAIGYFWDKIKEIFGGRGKENQHDIDLYKQYRELIVDSGVADFYRSHDFLGAFKNSYWSPFSRYVDSWGTVDHKFIDSRLNKAHEKVYKKASELGVAIAKNTVSIGATGHLRSVKPDSLPAGPTPEHIQAEAREINLLVPCFTMAHEKFVRLANRRLRGIVA</sequence>
<gene>
    <name evidence="1" type="ORF">XpopCFBP1817_19990</name>
</gene>
<comment type="caution">
    <text evidence="1">The sequence shown here is derived from an EMBL/GenBank/DDBJ whole genome shotgun (WGS) entry which is preliminary data.</text>
</comment>
<evidence type="ECO:0000313" key="1">
    <source>
        <dbReference type="EMBL" id="PPU85022.1"/>
    </source>
</evidence>
<dbReference type="EMBL" id="MDEJ01000240">
    <property type="protein sequence ID" value="PPU85022.1"/>
    <property type="molecule type" value="Genomic_DNA"/>
</dbReference>
<accession>A0A2S7E5J5</accession>
<evidence type="ECO:0000313" key="2">
    <source>
        <dbReference type="Proteomes" id="UP000239939"/>
    </source>
</evidence>
<protein>
    <submittedName>
        <fullName evidence="1">Uncharacterized protein</fullName>
    </submittedName>
</protein>
<name>A0A2S7E5J5_9XANT</name>
<dbReference type="RefSeq" id="WP_128418454.1">
    <property type="nucleotide sequence ID" value="NZ_MDEJ01000240.1"/>
</dbReference>
<dbReference type="Proteomes" id="UP000239939">
    <property type="component" value="Unassembled WGS sequence"/>
</dbReference>
<organism evidence="1 2">
    <name type="scientific">Xanthomonas populi</name>
    <dbReference type="NCBI Taxonomy" id="53414"/>
    <lineage>
        <taxon>Bacteria</taxon>
        <taxon>Pseudomonadati</taxon>
        <taxon>Pseudomonadota</taxon>
        <taxon>Gammaproteobacteria</taxon>
        <taxon>Lysobacterales</taxon>
        <taxon>Lysobacteraceae</taxon>
        <taxon>Xanthomonas</taxon>
    </lineage>
</organism>
<reference evidence="2" key="1">
    <citation type="submission" date="2016-08" db="EMBL/GenBank/DDBJ databases">
        <authorList>
            <person name="Merda D."/>
            <person name="Briand M."/>
            <person name="Taghouti G."/>
            <person name="Carrere S."/>
            <person name="Gouzy J."/>
            <person name="Portier P."/>
            <person name="Jacques M.-A."/>
            <person name="Fischer-Le Saux M."/>
        </authorList>
    </citation>
    <scope>NUCLEOTIDE SEQUENCE [LARGE SCALE GENOMIC DNA]</scope>
    <source>
        <strain evidence="2">CFBP1817</strain>
    </source>
</reference>
<keyword evidence="2" id="KW-1185">Reference proteome</keyword>
<proteinExistence type="predicted"/>